<dbReference type="AlphaFoldDB" id="A0A0F9GXS1"/>
<comment type="caution">
    <text evidence="1">The sequence shown here is derived from an EMBL/GenBank/DDBJ whole genome shotgun (WGS) entry which is preliminary data.</text>
</comment>
<evidence type="ECO:0000313" key="1">
    <source>
        <dbReference type="EMBL" id="KKL95491.1"/>
    </source>
</evidence>
<reference evidence="1" key="1">
    <citation type="journal article" date="2015" name="Nature">
        <title>Complex archaea that bridge the gap between prokaryotes and eukaryotes.</title>
        <authorList>
            <person name="Spang A."/>
            <person name="Saw J.H."/>
            <person name="Jorgensen S.L."/>
            <person name="Zaremba-Niedzwiedzka K."/>
            <person name="Martijn J."/>
            <person name="Lind A.E."/>
            <person name="van Eijk R."/>
            <person name="Schleper C."/>
            <person name="Guy L."/>
            <person name="Ettema T.J."/>
        </authorList>
    </citation>
    <scope>NUCLEOTIDE SEQUENCE</scope>
</reference>
<name>A0A0F9GXS1_9ZZZZ</name>
<sequence>MGEPAVEMYPSLAELITGMALPDSL</sequence>
<dbReference type="EMBL" id="LAZR01018663">
    <property type="protein sequence ID" value="KKL95491.1"/>
    <property type="molecule type" value="Genomic_DNA"/>
</dbReference>
<gene>
    <name evidence="1" type="ORF">LCGC14_1854010</name>
</gene>
<feature type="non-terminal residue" evidence="1">
    <location>
        <position position="25"/>
    </location>
</feature>
<organism evidence="1">
    <name type="scientific">marine sediment metagenome</name>
    <dbReference type="NCBI Taxonomy" id="412755"/>
    <lineage>
        <taxon>unclassified sequences</taxon>
        <taxon>metagenomes</taxon>
        <taxon>ecological metagenomes</taxon>
    </lineage>
</organism>
<protein>
    <submittedName>
        <fullName evidence="1">Uncharacterized protein</fullName>
    </submittedName>
</protein>
<proteinExistence type="predicted"/>
<accession>A0A0F9GXS1</accession>